<dbReference type="SMART" id="SM00922">
    <property type="entry name" value="MR_MLE"/>
    <property type="match status" value="1"/>
</dbReference>
<dbReference type="PANTHER" id="PTHR48080:SF5">
    <property type="entry name" value="D(-)-TARTRATE DEHYDRATASE"/>
    <property type="match status" value="1"/>
</dbReference>
<dbReference type="InterPro" id="IPR036849">
    <property type="entry name" value="Enolase-like_C_sf"/>
</dbReference>
<evidence type="ECO:0000313" key="3">
    <source>
        <dbReference type="Proteomes" id="UP001589789"/>
    </source>
</evidence>
<dbReference type="Proteomes" id="UP001589789">
    <property type="component" value="Unassembled WGS sequence"/>
</dbReference>
<dbReference type="SFLD" id="SFLDS00001">
    <property type="entry name" value="Enolase"/>
    <property type="match status" value="1"/>
</dbReference>
<gene>
    <name evidence="2" type="ORF">ACFFIC_11255</name>
</gene>
<dbReference type="InterPro" id="IPR029017">
    <property type="entry name" value="Enolase-like_N"/>
</dbReference>
<name>A0ABV6IRC6_9PROT</name>
<dbReference type="Gene3D" id="3.20.20.120">
    <property type="entry name" value="Enolase-like C-terminal domain"/>
    <property type="match status" value="1"/>
</dbReference>
<sequence>MRRWCARPASAPIEGSEALKILDIRETAVPVRSSMRNAAFDFGEMTTSVVAVVTDRVAEGRPVVGYAFNGTGRYACGATMRERFIPRLLAEAPDALLDAEGVIDPERCLPVMNRREKPGGDAERAWAIGTIETALWDAAAKVRGVPLWSLLARRYGPGSPGERVRCYVGGGWYKPGQTVADLQDEMRRHRDSGYVELKTKVGGLSIEEDRRRIEGVLAIVGDGRNLAVDANGAFDRERALAYAAMLAPYGLRWFEEPVHPLDLALYAEVCGAYAPPIGTGENLYSLQDLTNMVRFGGLRPDRDILQVDPPQAFGIATFVRIVAMAEAAGFSRAQIFPHGGNQMSLAVVGGLGLGGCESYPGVFGAFAGYADDARLEEGWLRLPDRPGIGFEGQSELYAVMKDVGG</sequence>
<dbReference type="EMBL" id="JBHLVZ010000023">
    <property type="protein sequence ID" value="MFC0386117.1"/>
    <property type="molecule type" value="Genomic_DNA"/>
</dbReference>
<dbReference type="InterPro" id="IPR034593">
    <property type="entry name" value="DgoD-like"/>
</dbReference>
<dbReference type="SUPFAM" id="SSF51604">
    <property type="entry name" value="Enolase C-terminal domain-like"/>
    <property type="match status" value="1"/>
</dbReference>
<proteinExistence type="predicted"/>
<dbReference type="Gene3D" id="3.30.390.10">
    <property type="entry name" value="Enolase-like, N-terminal domain"/>
    <property type="match status" value="1"/>
</dbReference>
<dbReference type="SFLD" id="SFLDG00179">
    <property type="entry name" value="mandelate_racemase"/>
    <property type="match status" value="1"/>
</dbReference>
<feature type="domain" description="Mandelate racemase/muconate lactonizing enzyme C-terminal" evidence="1">
    <location>
        <begin position="179"/>
        <end position="276"/>
    </location>
</feature>
<dbReference type="SFLD" id="SFLDF00118">
    <property type="entry name" value="D-tartrate_dehydratase"/>
    <property type="match status" value="1"/>
</dbReference>
<dbReference type="SUPFAM" id="SSF54826">
    <property type="entry name" value="Enolase N-terminal domain-like"/>
    <property type="match status" value="1"/>
</dbReference>
<dbReference type="InterPro" id="IPR013342">
    <property type="entry name" value="Mandelate_racemase_C"/>
</dbReference>
<accession>A0ABV6IRC6</accession>
<evidence type="ECO:0000313" key="2">
    <source>
        <dbReference type="EMBL" id="MFC0386117.1"/>
    </source>
</evidence>
<dbReference type="Pfam" id="PF13378">
    <property type="entry name" value="MR_MLE_C"/>
    <property type="match status" value="1"/>
</dbReference>
<dbReference type="PANTHER" id="PTHR48080">
    <property type="entry name" value="D-GALACTONATE DEHYDRATASE-RELATED"/>
    <property type="match status" value="1"/>
</dbReference>
<dbReference type="InterPro" id="IPR034611">
    <property type="entry name" value="D-tartrate_dehydratase"/>
</dbReference>
<protein>
    <submittedName>
        <fullName evidence="2">Enolase C-terminal domain-like protein</fullName>
    </submittedName>
</protein>
<evidence type="ECO:0000259" key="1">
    <source>
        <dbReference type="SMART" id="SM00922"/>
    </source>
</evidence>
<dbReference type="InterPro" id="IPR029065">
    <property type="entry name" value="Enolase_C-like"/>
</dbReference>
<keyword evidence="3" id="KW-1185">Reference proteome</keyword>
<dbReference type="Pfam" id="PF02746">
    <property type="entry name" value="MR_MLE_N"/>
    <property type="match status" value="1"/>
</dbReference>
<dbReference type="InterPro" id="IPR013341">
    <property type="entry name" value="Mandelate_racemase_N_dom"/>
</dbReference>
<comment type="caution">
    <text evidence="2">The sequence shown here is derived from an EMBL/GenBank/DDBJ whole genome shotgun (WGS) entry which is preliminary data.</text>
</comment>
<reference evidence="2 3" key="1">
    <citation type="submission" date="2024-09" db="EMBL/GenBank/DDBJ databases">
        <authorList>
            <person name="Sun Q."/>
            <person name="Mori K."/>
        </authorList>
    </citation>
    <scope>NUCLEOTIDE SEQUENCE [LARGE SCALE GENOMIC DNA]</scope>
    <source>
        <strain evidence="2 3">CCM 7468</strain>
    </source>
</reference>
<dbReference type="RefSeq" id="WP_377050272.1">
    <property type="nucleotide sequence ID" value="NZ_JBHLVZ010000023.1"/>
</dbReference>
<organism evidence="2 3">
    <name type="scientific">Muricoccus vinaceus</name>
    <dbReference type="NCBI Taxonomy" id="424704"/>
    <lineage>
        <taxon>Bacteria</taxon>
        <taxon>Pseudomonadati</taxon>
        <taxon>Pseudomonadota</taxon>
        <taxon>Alphaproteobacteria</taxon>
        <taxon>Acetobacterales</taxon>
        <taxon>Roseomonadaceae</taxon>
        <taxon>Muricoccus</taxon>
    </lineage>
</organism>